<evidence type="ECO:0000313" key="1">
    <source>
        <dbReference type="EMBL" id="CAK0860154.1"/>
    </source>
</evidence>
<organism evidence="1 2">
    <name type="scientific">Prorocentrum cordatum</name>
    <dbReference type="NCBI Taxonomy" id="2364126"/>
    <lineage>
        <taxon>Eukaryota</taxon>
        <taxon>Sar</taxon>
        <taxon>Alveolata</taxon>
        <taxon>Dinophyceae</taxon>
        <taxon>Prorocentrales</taxon>
        <taxon>Prorocentraceae</taxon>
        <taxon>Prorocentrum</taxon>
    </lineage>
</organism>
<keyword evidence="2" id="KW-1185">Reference proteome</keyword>
<gene>
    <name evidence="1" type="ORF">PCOR1329_LOCUS49209</name>
</gene>
<evidence type="ECO:0000313" key="2">
    <source>
        <dbReference type="Proteomes" id="UP001189429"/>
    </source>
</evidence>
<sequence length="81" mass="8933">ASAPTASRGAVDDLLVQLLPEPGRLPREMPHRLSGDSACGRIFGDLLNRPLGGFVFMAFWLGRFWSSRSASTSRFPQSTRR</sequence>
<dbReference type="Proteomes" id="UP001189429">
    <property type="component" value="Unassembled WGS sequence"/>
</dbReference>
<reference evidence="1" key="1">
    <citation type="submission" date="2023-10" db="EMBL/GenBank/DDBJ databases">
        <authorList>
            <person name="Chen Y."/>
            <person name="Shah S."/>
            <person name="Dougan E. K."/>
            <person name="Thang M."/>
            <person name="Chan C."/>
        </authorList>
    </citation>
    <scope>NUCLEOTIDE SEQUENCE [LARGE SCALE GENOMIC DNA]</scope>
</reference>
<dbReference type="EMBL" id="CAUYUJ010015952">
    <property type="protein sequence ID" value="CAK0860154.1"/>
    <property type="molecule type" value="Genomic_DNA"/>
</dbReference>
<accession>A0ABN9UKI1</accession>
<proteinExistence type="predicted"/>
<protein>
    <submittedName>
        <fullName evidence="1">Uncharacterized protein</fullName>
    </submittedName>
</protein>
<name>A0ABN9UKI1_9DINO</name>
<feature type="non-terminal residue" evidence="1">
    <location>
        <position position="1"/>
    </location>
</feature>
<comment type="caution">
    <text evidence="1">The sequence shown here is derived from an EMBL/GenBank/DDBJ whole genome shotgun (WGS) entry which is preliminary data.</text>
</comment>